<gene>
    <name evidence="1" type="ORF">P5633_21960</name>
</gene>
<geneLocation type="plasmid" evidence="1 2">
    <name>unnamed1</name>
</geneLocation>
<name>A0AC62A4F7_BACIU</name>
<sequence>MAVESAIQLMLTFGILIVAILTLCYNFTKKSRNALTPTSSVPTHT</sequence>
<evidence type="ECO:0000313" key="2">
    <source>
        <dbReference type="Proteomes" id="UP001214898"/>
    </source>
</evidence>
<dbReference type="EMBL" id="CP120574">
    <property type="protein sequence ID" value="XRL96717.1"/>
    <property type="molecule type" value="Genomic_DNA"/>
</dbReference>
<proteinExistence type="predicted"/>
<organism evidence="1 2">
    <name type="scientific">Bacillus subtilis</name>
    <dbReference type="NCBI Taxonomy" id="1423"/>
    <lineage>
        <taxon>Bacteria</taxon>
        <taxon>Bacillati</taxon>
        <taxon>Bacillota</taxon>
        <taxon>Bacilli</taxon>
        <taxon>Bacillales</taxon>
        <taxon>Bacillaceae</taxon>
        <taxon>Bacillus</taxon>
    </lineage>
</organism>
<keyword evidence="1" id="KW-0614">Plasmid</keyword>
<protein>
    <submittedName>
        <fullName evidence="1">Holin-like toxin</fullName>
    </submittedName>
</protein>
<reference evidence="1" key="1">
    <citation type="submission" date="2025-02" db="EMBL/GenBank/DDBJ databases">
        <title>Complete genome sequences of 52 Bacillus and Priestia strains isolated from West-African fermentations and 26 reference strains from the DSMZ collection.</title>
        <authorList>
            <person name="Wiedenbein E.S."/>
            <person name="Canoy T.S."/>
            <person name="Hui Y."/>
            <person name="Parkouda C."/>
            <person name="Dawende C."/>
            <person name="Ametefe E."/>
            <person name="Jespersen L."/>
            <person name="Nielsen D.S."/>
        </authorList>
    </citation>
    <scope>NUCLEOTIDE SEQUENCE</scope>
    <source>
        <strain evidence="1">PRO56</strain>
    </source>
</reference>
<dbReference type="Proteomes" id="UP001214898">
    <property type="component" value="Plasmid unnamed1"/>
</dbReference>
<accession>A0AC62A4F7</accession>
<evidence type="ECO:0000313" key="1">
    <source>
        <dbReference type="EMBL" id="XRL96717.1"/>
    </source>
</evidence>